<protein>
    <recommendedName>
        <fullName evidence="1">RAP domain-containing protein</fullName>
    </recommendedName>
</protein>
<keyword evidence="3" id="KW-1185">Reference proteome</keyword>
<organism evidence="2 3">
    <name type="scientific">Chlorella vulgaris</name>
    <name type="common">Green alga</name>
    <dbReference type="NCBI Taxonomy" id="3077"/>
    <lineage>
        <taxon>Eukaryota</taxon>
        <taxon>Viridiplantae</taxon>
        <taxon>Chlorophyta</taxon>
        <taxon>core chlorophytes</taxon>
        <taxon>Trebouxiophyceae</taxon>
        <taxon>Chlorellales</taxon>
        <taxon>Chlorellaceae</taxon>
        <taxon>Chlorella clade</taxon>
        <taxon>Chlorella</taxon>
    </lineage>
</organism>
<accession>A0A9D4YZK7</accession>
<dbReference type="PROSITE" id="PS51286">
    <property type="entry name" value="RAP"/>
    <property type="match status" value="1"/>
</dbReference>
<reference evidence="2" key="2">
    <citation type="submission" date="2020-11" db="EMBL/GenBank/DDBJ databases">
        <authorList>
            <person name="Cecchin M."/>
            <person name="Marcolungo L."/>
            <person name="Rossato M."/>
            <person name="Girolomoni L."/>
            <person name="Cosentino E."/>
            <person name="Cuine S."/>
            <person name="Li-Beisson Y."/>
            <person name="Delledonne M."/>
            <person name="Ballottari M."/>
        </authorList>
    </citation>
    <scope>NUCLEOTIDE SEQUENCE</scope>
    <source>
        <strain evidence="2">211/11P</strain>
        <tissue evidence="2">Whole cell</tissue>
    </source>
</reference>
<evidence type="ECO:0000259" key="1">
    <source>
        <dbReference type="PROSITE" id="PS51286"/>
    </source>
</evidence>
<evidence type="ECO:0000313" key="2">
    <source>
        <dbReference type="EMBL" id="KAI3433790.1"/>
    </source>
</evidence>
<feature type="domain" description="RAP" evidence="1">
    <location>
        <begin position="585"/>
        <end position="639"/>
    </location>
</feature>
<proteinExistence type="predicted"/>
<gene>
    <name evidence="2" type="ORF">D9Q98_003595</name>
</gene>
<dbReference type="Pfam" id="PF08373">
    <property type="entry name" value="RAP"/>
    <property type="match status" value="1"/>
</dbReference>
<sequence>MFVPTAIAPTAAAVSSLQLDAMASSPAAIGALGDVAPTAGDLSCICVSHNGSTDRTDVRSAGHAAAGPLTGMPFQQCYATAHGRPQSAAPVCCLADLCWQRSERDPAIEYSRRIKEESSITGVALLVQSAESEGALNQINLAAALDRTVKLDKQANSRERGGVAAWAVLRPLSMTLLQELDAWALVALLRAASHFGSFSADELKAWQAALKSQQLEVLPEVAASNTLLSLHTLIAGSEALKAAIDASLVVRLVQRWLQLVPGMLSIDACQGLYGAVCLGYPFSQQELNRITQQALKVDGRFTAANGAQLFRAWSLLDAAWREWDIGRQQSAVAASSKRQPQAVFPGNAAVEEVLWRVLSLDMNARDASQILLALGHLRFRPPAAAAAALVDVYVRCLEKQQYTNNDLNAFLDGCALLGRRLSPAAVESCLEAVGAACSSNPPNAPRYISTAAWALAHLQQYDIEAWQQLAGLAAAAPIADWSAVNLCRLYQSYMHVRAEHGQAVQLPVQLLTAASAAALAQETSRQSTTRAFHSQVARELEAACPGEAVEVGQQVGPGGRSREAALKGWEEGWLQVNLAVPSLRLVVQTDGRYQYFHNDPEVPLPTTLARDRLLRSWGWHVISVPFTIPEPHRAEYLKQRVPSQ</sequence>
<evidence type="ECO:0000313" key="3">
    <source>
        <dbReference type="Proteomes" id="UP001055712"/>
    </source>
</evidence>
<dbReference type="Proteomes" id="UP001055712">
    <property type="component" value="Unassembled WGS sequence"/>
</dbReference>
<name>A0A9D4YZK7_CHLVU</name>
<reference evidence="2" key="1">
    <citation type="journal article" date="2019" name="Plant J.">
        <title>Chlorella vulgaris genome assembly and annotation reveals the molecular basis for metabolic acclimation to high light conditions.</title>
        <authorList>
            <person name="Cecchin M."/>
            <person name="Marcolungo L."/>
            <person name="Rossato M."/>
            <person name="Girolomoni L."/>
            <person name="Cosentino E."/>
            <person name="Cuine S."/>
            <person name="Li-Beisson Y."/>
            <person name="Delledonne M."/>
            <person name="Ballottari M."/>
        </authorList>
    </citation>
    <scope>NUCLEOTIDE SEQUENCE</scope>
    <source>
        <strain evidence="2">211/11P</strain>
    </source>
</reference>
<dbReference type="OrthoDB" id="514462at2759"/>
<comment type="caution">
    <text evidence="2">The sequence shown here is derived from an EMBL/GenBank/DDBJ whole genome shotgun (WGS) entry which is preliminary data.</text>
</comment>
<dbReference type="AlphaFoldDB" id="A0A9D4YZK7"/>
<dbReference type="InterPro" id="IPR013584">
    <property type="entry name" value="RAP"/>
</dbReference>
<dbReference type="EMBL" id="SIDB01000004">
    <property type="protein sequence ID" value="KAI3433790.1"/>
    <property type="molecule type" value="Genomic_DNA"/>
</dbReference>